<dbReference type="EMBL" id="CAJVPZ010076214">
    <property type="protein sequence ID" value="CAG8804469.1"/>
    <property type="molecule type" value="Genomic_DNA"/>
</dbReference>
<evidence type="ECO:0000313" key="1">
    <source>
        <dbReference type="EMBL" id="CAG8804469.1"/>
    </source>
</evidence>
<feature type="non-terminal residue" evidence="1">
    <location>
        <position position="51"/>
    </location>
</feature>
<gene>
    <name evidence="1" type="ORF">RFULGI_LOCUS18081</name>
</gene>
<name>A0A9N9JZ95_9GLOM</name>
<sequence length="51" mass="5746">NIELRFRVAKLKQKLLQNDSQSKDTGESKQVDIFIPKEQSLANISNTVDAS</sequence>
<keyword evidence="2" id="KW-1185">Reference proteome</keyword>
<dbReference type="Proteomes" id="UP000789396">
    <property type="component" value="Unassembled WGS sequence"/>
</dbReference>
<protein>
    <submittedName>
        <fullName evidence="1">12441_t:CDS:1</fullName>
    </submittedName>
</protein>
<reference evidence="1" key="1">
    <citation type="submission" date="2021-06" db="EMBL/GenBank/DDBJ databases">
        <authorList>
            <person name="Kallberg Y."/>
            <person name="Tangrot J."/>
            <person name="Rosling A."/>
        </authorList>
    </citation>
    <scope>NUCLEOTIDE SEQUENCE</scope>
    <source>
        <strain evidence="1">IN212</strain>
    </source>
</reference>
<organism evidence="1 2">
    <name type="scientific">Racocetra fulgida</name>
    <dbReference type="NCBI Taxonomy" id="60492"/>
    <lineage>
        <taxon>Eukaryota</taxon>
        <taxon>Fungi</taxon>
        <taxon>Fungi incertae sedis</taxon>
        <taxon>Mucoromycota</taxon>
        <taxon>Glomeromycotina</taxon>
        <taxon>Glomeromycetes</taxon>
        <taxon>Diversisporales</taxon>
        <taxon>Gigasporaceae</taxon>
        <taxon>Racocetra</taxon>
    </lineage>
</organism>
<dbReference type="AlphaFoldDB" id="A0A9N9JZ95"/>
<evidence type="ECO:0000313" key="2">
    <source>
        <dbReference type="Proteomes" id="UP000789396"/>
    </source>
</evidence>
<accession>A0A9N9JZ95</accession>
<proteinExistence type="predicted"/>
<comment type="caution">
    <text evidence="1">The sequence shown here is derived from an EMBL/GenBank/DDBJ whole genome shotgun (WGS) entry which is preliminary data.</text>
</comment>
<feature type="non-terminal residue" evidence="1">
    <location>
        <position position="1"/>
    </location>
</feature>